<accession>Q9RT46</accession>
<reference evidence="2 3" key="1">
    <citation type="journal article" date="1999" name="Science">
        <title>Genome sequence of the radioresistant bacterium Deinococcus radiodurans R1.</title>
        <authorList>
            <person name="White O."/>
            <person name="Eisen J.A."/>
            <person name="Heidelberg J.F."/>
            <person name="Hickey E.K."/>
            <person name="Peterson J.D."/>
            <person name="Dodson R.J."/>
            <person name="Haft D.H."/>
            <person name="Gwinn M.L."/>
            <person name="Nelson W.C."/>
            <person name="Richardson D.L."/>
            <person name="Moffat K.S."/>
            <person name="Qin H."/>
            <person name="Jiang L."/>
            <person name="Pamphile W."/>
            <person name="Crosby M."/>
            <person name="Shen M."/>
            <person name="Vamathevan J.J."/>
            <person name="Lam P."/>
            <person name="McDonald L."/>
            <person name="Utterback T."/>
            <person name="Zalewski C."/>
            <person name="Makarova K.S."/>
            <person name="Aravind L."/>
            <person name="Daly M.J."/>
            <person name="Minton K.W."/>
            <person name="Fleischmann R.D."/>
            <person name="Ketchum K.A."/>
            <person name="Nelson K.E."/>
            <person name="Salzberg S."/>
            <person name="Smith H.O."/>
            <person name="Venter J.C."/>
            <person name="Fraser C.M."/>
        </authorList>
    </citation>
    <scope>NUCLEOTIDE SEQUENCE [LARGE SCALE GENOMIC DNA]</scope>
    <source>
        <strain evidence="3">ATCC 13939 / DSM 20539 / JCM 16871 / LMG 4051 / NBRC 15346 / NCIMB 9279 / R1 / VKM B-1422</strain>
    </source>
</reference>
<gene>
    <name evidence="2" type="ordered locus">DR_1920</name>
</gene>
<organism evidence="2 3">
    <name type="scientific">Deinococcus radiodurans (strain ATCC 13939 / DSM 20539 / JCM 16871 / CCUG 27074 / LMG 4051 / NBRC 15346 / NCIMB 9279 / VKM B-1422 / R1)</name>
    <dbReference type="NCBI Taxonomy" id="243230"/>
    <lineage>
        <taxon>Bacteria</taxon>
        <taxon>Thermotogati</taxon>
        <taxon>Deinococcota</taxon>
        <taxon>Deinococci</taxon>
        <taxon>Deinococcales</taxon>
        <taxon>Deinococcaceae</taxon>
        <taxon>Deinococcus</taxon>
    </lineage>
</organism>
<proteinExistence type="predicted"/>
<name>Q9RT46_DEIRA</name>
<keyword evidence="1" id="KW-0732">Signal</keyword>
<protein>
    <submittedName>
        <fullName evidence="2">Uncharacterized protein</fullName>
    </submittedName>
</protein>
<dbReference type="EnsemblBacteria" id="AAF11478">
    <property type="protein sequence ID" value="AAF11478"/>
    <property type="gene ID" value="DR_1920"/>
</dbReference>
<dbReference type="InParanoid" id="Q9RT46"/>
<dbReference type="EMBL" id="AE000513">
    <property type="protein sequence ID" value="AAF11478.1"/>
    <property type="molecule type" value="Genomic_DNA"/>
</dbReference>
<dbReference type="KEGG" id="dra:DR_1920"/>
<sequence length="123" mass="13429">MTCRQPCFSRAAHHRGMNKVLPLLLSLSAAASAASVTLQPGQTGRLAGQKVTVLRVNDSRCQPGTQCIRAGEIQARVLVAEKGRFRLLTLQFPEARNTPWAGLRLSAATFDRLPKLTFTDGRE</sequence>
<evidence type="ECO:0000256" key="1">
    <source>
        <dbReference type="SAM" id="SignalP"/>
    </source>
</evidence>
<feature type="chain" id="PRO_5009974238" evidence="1">
    <location>
        <begin position="34"/>
        <end position="123"/>
    </location>
</feature>
<dbReference type="OrthoDB" id="163809at2"/>
<dbReference type="PIR" id="G75336">
    <property type="entry name" value="G75336"/>
</dbReference>
<dbReference type="PaxDb" id="243230-DR_1920"/>
<evidence type="ECO:0000313" key="3">
    <source>
        <dbReference type="Proteomes" id="UP000002524"/>
    </source>
</evidence>
<feature type="signal peptide" evidence="1">
    <location>
        <begin position="1"/>
        <end position="33"/>
    </location>
</feature>
<dbReference type="PATRIC" id="fig|243230.17.peg.2137"/>
<dbReference type="Proteomes" id="UP000002524">
    <property type="component" value="Chromosome 1"/>
</dbReference>
<dbReference type="HOGENOM" id="CLU_2011519_0_0_0"/>
<dbReference type="STRING" id="243230.DR_1920"/>
<dbReference type="AlphaFoldDB" id="Q9RT46"/>
<evidence type="ECO:0000313" key="2">
    <source>
        <dbReference type="EMBL" id="AAF11478.1"/>
    </source>
</evidence>
<keyword evidence="3" id="KW-1185">Reference proteome</keyword>